<protein>
    <submittedName>
        <fullName evidence="2">Acyl-CoA thioesterase-1</fullName>
    </submittedName>
</protein>
<accession>A0A521FLJ0</accession>
<dbReference type="GO" id="GO:0006629">
    <property type="term" value="P:lipid metabolic process"/>
    <property type="evidence" value="ECO:0007669"/>
    <property type="project" value="InterPro"/>
</dbReference>
<dbReference type="Proteomes" id="UP000316030">
    <property type="component" value="Unassembled WGS sequence"/>
</dbReference>
<dbReference type="InterPro" id="IPR036514">
    <property type="entry name" value="SGNH_hydro_sf"/>
</dbReference>
<gene>
    <name evidence="2" type="ORF">SAMN06265173_13426</name>
</gene>
<dbReference type="SUPFAM" id="SSF52266">
    <property type="entry name" value="SGNH hydrolase"/>
    <property type="match status" value="1"/>
</dbReference>
<dbReference type="PANTHER" id="PTHR30383:SF24">
    <property type="entry name" value="THIOESTERASE 1_PROTEASE 1_LYSOPHOSPHOLIPASE L1"/>
    <property type="match status" value="1"/>
</dbReference>
<evidence type="ECO:0000313" key="3">
    <source>
        <dbReference type="Proteomes" id="UP000316030"/>
    </source>
</evidence>
<dbReference type="Gene3D" id="3.40.50.1110">
    <property type="entry name" value="SGNH hydrolase"/>
    <property type="match status" value="1"/>
</dbReference>
<reference evidence="2 3" key="1">
    <citation type="submission" date="2017-05" db="EMBL/GenBank/DDBJ databases">
        <authorList>
            <person name="Varghese N."/>
            <person name="Submissions S."/>
        </authorList>
    </citation>
    <scope>NUCLEOTIDE SEQUENCE [LARGE SCALE GENOMIC DNA]</scope>
    <source>
        <strain evidence="2 3">DSM 29506</strain>
    </source>
</reference>
<dbReference type="InterPro" id="IPR008265">
    <property type="entry name" value="Lipase_GDSL_AS"/>
</dbReference>
<feature type="domain" description="SGNH hydrolase-type esterase" evidence="1">
    <location>
        <begin position="42"/>
        <end position="205"/>
    </location>
</feature>
<dbReference type="Pfam" id="PF13472">
    <property type="entry name" value="Lipase_GDSL_2"/>
    <property type="match status" value="1"/>
</dbReference>
<proteinExistence type="predicted"/>
<evidence type="ECO:0000259" key="1">
    <source>
        <dbReference type="Pfam" id="PF13472"/>
    </source>
</evidence>
<dbReference type="PANTHER" id="PTHR30383">
    <property type="entry name" value="THIOESTERASE 1/PROTEASE 1/LYSOPHOSPHOLIPASE L1"/>
    <property type="match status" value="1"/>
</dbReference>
<dbReference type="EMBL" id="FXTO01000034">
    <property type="protein sequence ID" value="SMO97078.1"/>
    <property type="molecule type" value="Genomic_DNA"/>
</dbReference>
<dbReference type="RefSeq" id="WP_142494633.1">
    <property type="nucleotide sequence ID" value="NZ_FXTO01000034.1"/>
</dbReference>
<dbReference type="InterPro" id="IPR051532">
    <property type="entry name" value="Ester_Hydrolysis_Enzymes"/>
</dbReference>
<name>A0A521FLJ0_9RHOB</name>
<keyword evidence="3" id="KW-1185">Reference proteome</keyword>
<dbReference type="OrthoDB" id="9786188at2"/>
<organism evidence="2 3">
    <name type="scientific">Thalassovita litoralis</name>
    <dbReference type="NCBI Taxonomy" id="1010611"/>
    <lineage>
        <taxon>Bacteria</taxon>
        <taxon>Pseudomonadati</taxon>
        <taxon>Pseudomonadota</taxon>
        <taxon>Alphaproteobacteria</taxon>
        <taxon>Rhodobacterales</taxon>
        <taxon>Roseobacteraceae</taxon>
        <taxon>Thalassovita</taxon>
    </lineage>
</organism>
<dbReference type="CDD" id="cd01822">
    <property type="entry name" value="Lysophospholipase_L1_like"/>
    <property type="match status" value="1"/>
</dbReference>
<dbReference type="InterPro" id="IPR013830">
    <property type="entry name" value="SGNH_hydro"/>
</dbReference>
<evidence type="ECO:0000313" key="2">
    <source>
        <dbReference type="EMBL" id="SMO97078.1"/>
    </source>
</evidence>
<dbReference type="AlphaFoldDB" id="A0A521FLJ0"/>
<dbReference type="GO" id="GO:0004622">
    <property type="term" value="F:phosphatidylcholine lysophospholipase activity"/>
    <property type="evidence" value="ECO:0007669"/>
    <property type="project" value="TreeGrafter"/>
</dbReference>
<sequence length="227" mass="23762">MRLTFIFKTLLSYGGAVAQGKALALLLFLATPVYAQPAAILAFGDSLTAGYGLPDGQGFVPQLQRWLTAQGQDRTVINGGVSGDTTAGGLSRIDWALSDDVGGVIVTLGGNDMLRGLDPAVTRDNLRGILRAVQARGLPVLVVGMQAPGNYGPDYKAAFDAIYPDLAAEFDALYFDSFFAGLGGNDPAALQGLFQADGIHPNAEGVTRIVAAMGDTVLELVARMEDR</sequence>
<dbReference type="PROSITE" id="PS01098">
    <property type="entry name" value="LIPASE_GDSL_SER"/>
    <property type="match status" value="1"/>
</dbReference>